<protein>
    <submittedName>
        <fullName evidence="2">MarR family transcriptional regulator</fullName>
    </submittedName>
</protein>
<evidence type="ECO:0000259" key="1">
    <source>
        <dbReference type="PROSITE" id="PS50995"/>
    </source>
</evidence>
<feature type="domain" description="HTH marR-type" evidence="1">
    <location>
        <begin position="1"/>
        <end position="88"/>
    </location>
</feature>
<dbReference type="GeneID" id="68865218"/>
<reference evidence="2 3" key="1">
    <citation type="journal article" date="2022" name="Microbiol. Resour. Announc.">
        <title>Complete Genome Sequence of the Hyperthermophilic and Acidophilic Archaeon Saccharolobus caldissimus Strain HS-3T.</title>
        <authorList>
            <person name="Sakai H.D."/>
            <person name="Kurosawa N."/>
        </authorList>
    </citation>
    <scope>NUCLEOTIDE SEQUENCE [LARGE SCALE GENOMIC DNA]</scope>
    <source>
        <strain evidence="2 3">JCM32116</strain>
    </source>
</reference>
<dbReference type="KEGG" id="scas:SACC_04890"/>
<evidence type="ECO:0000313" key="3">
    <source>
        <dbReference type="Proteomes" id="UP001319921"/>
    </source>
</evidence>
<dbReference type="RefSeq" id="WP_229571465.1">
    <property type="nucleotide sequence ID" value="NZ_AP025226.1"/>
</dbReference>
<gene>
    <name evidence="2" type="ORF">SACC_04890</name>
</gene>
<dbReference type="Proteomes" id="UP001319921">
    <property type="component" value="Chromosome"/>
</dbReference>
<sequence>MRQREFLNPEQKILIALSDSQGMSVREIIERTKLGSKTVVDAVNYLVEIGLVKEEQQQEFPRKKIIRLTDKGKEISEYLKKIYDILNS</sequence>
<dbReference type="Pfam" id="PF13463">
    <property type="entry name" value="HTH_27"/>
    <property type="match status" value="1"/>
</dbReference>
<organism evidence="2 3">
    <name type="scientific">Saccharolobus caldissimus</name>
    <dbReference type="NCBI Taxonomy" id="1702097"/>
    <lineage>
        <taxon>Archaea</taxon>
        <taxon>Thermoproteota</taxon>
        <taxon>Thermoprotei</taxon>
        <taxon>Sulfolobales</taxon>
        <taxon>Sulfolobaceae</taxon>
        <taxon>Saccharolobus</taxon>
    </lineage>
</organism>
<dbReference type="InterPro" id="IPR000835">
    <property type="entry name" value="HTH_MarR-typ"/>
</dbReference>
<name>A0AAQ4CNU1_9CREN</name>
<dbReference type="InterPro" id="IPR036388">
    <property type="entry name" value="WH-like_DNA-bd_sf"/>
</dbReference>
<evidence type="ECO:0000313" key="2">
    <source>
        <dbReference type="EMBL" id="BDB97472.1"/>
    </source>
</evidence>
<accession>A0AAQ4CNU1</accession>
<keyword evidence="3" id="KW-1185">Reference proteome</keyword>
<proteinExistence type="predicted"/>
<dbReference type="SUPFAM" id="SSF46785">
    <property type="entry name" value="Winged helix' DNA-binding domain"/>
    <property type="match status" value="1"/>
</dbReference>
<dbReference type="AlphaFoldDB" id="A0AAQ4CNU1"/>
<dbReference type="Gene3D" id="1.10.10.10">
    <property type="entry name" value="Winged helix-like DNA-binding domain superfamily/Winged helix DNA-binding domain"/>
    <property type="match status" value="1"/>
</dbReference>
<dbReference type="PROSITE" id="PS50995">
    <property type="entry name" value="HTH_MARR_2"/>
    <property type="match status" value="1"/>
</dbReference>
<dbReference type="InterPro" id="IPR036390">
    <property type="entry name" value="WH_DNA-bd_sf"/>
</dbReference>
<dbReference type="EMBL" id="AP025226">
    <property type="protein sequence ID" value="BDB97472.1"/>
    <property type="molecule type" value="Genomic_DNA"/>
</dbReference>
<dbReference type="GO" id="GO:0003700">
    <property type="term" value="F:DNA-binding transcription factor activity"/>
    <property type="evidence" value="ECO:0007669"/>
    <property type="project" value="InterPro"/>
</dbReference>